<name>A0A162P1R5_COLIC</name>
<accession>A0A162P1R5</accession>
<organism evidence="1 2">
    <name type="scientific">Colletotrichum incanum</name>
    <name type="common">Soybean anthracnose fungus</name>
    <dbReference type="NCBI Taxonomy" id="1573173"/>
    <lineage>
        <taxon>Eukaryota</taxon>
        <taxon>Fungi</taxon>
        <taxon>Dikarya</taxon>
        <taxon>Ascomycota</taxon>
        <taxon>Pezizomycotina</taxon>
        <taxon>Sordariomycetes</taxon>
        <taxon>Hypocreomycetidae</taxon>
        <taxon>Glomerellales</taxon>
        <taxon>Glomerellaceae</taxon>
        <taxon>Colletotrichum</taxon>
        <taxon>Colletotrichum spaethianum species complex</taxon>
    </lineage>
</organism>
<proteinExistence type="predicted"/>
<reference evidence="1 2" key="1">
    <citation type="submission" date="2015-06" db="EMBL/GenBank/DDBJ databases">
        <title>Survival trade-offs in plant roots during colonization by closely related pathogenic and mutualistic fungi.</title>
        <authorList>
            <person name="Hacquard S."/>
            <person name="Kracher B."/>
            <person name="Hiruma K."/>
            <person name="Weinman A."/>
            <person name="Muench P."/>
            <person name="Garrido Oter R."/>
            <person name="Ver Loren van Themaat E."/>
            <person name="Dallerey J.-F."/>
            <person name="Damm U."/>
            <person name="Henrissat B."/>
            <person name="Lespinet O."/>
            <person name="Thon M."/>
            <person name="Kemen E."/>
            <person name="McHardy A.C."/>
            <person name="Schulze-Lefert P."/>
            <person name="O'Connell R.J."/>
        </authorList>
    </citation>
    <scope>NUCLEOTIDE SEQUENCE [LARGE SCALE GENOMIC DNA]</scope>
    <source>
        <strain evidence="1 2">MAFF 238704</strain>
    </source>
</reference>
<dbReference type="Proteomes" id="UP000076584">
    <property type="component" value="Unassembled WGS sequence"/>
</dbReference>
<gene>
    <name evidence="1" type="ORF">CI238_05637</name>
</gene>
<evidence type="ECO:0000313" key="1">
    <source>
        <dbReference type="EMBL" id="KZL86568.1"/>
    </source>
</evidence>
<dbReference type="AlphaFoldDB" id="A0A162P1R5"/>
<evidence type="ECO:0000313" key="2">
    <source>
        <dbReference type="Proteomes" id="UP000076584"/>
    </source>
</evidence>
<protein>
    <submittedName>
        <fullName evidence="1">Mfs multidrug transporter</fullName>
    </submittedName>
</protein>
<comment type="caution">
    <text evidence="1">The sequence shown here is derived from an EMBL/GenBank/DDBJ whole genome shotgun (WGS) entry which is preliminary data.</text>
</comment>
<keyword evidence="2" id="KW-1185">Reference proteome</keyword>
<sequence length="67" mass="7712">MSYFQGHPRQWGRARKTYDTCMIVFLEFYTYTPVAAHTYRDIGISPVLATFIFVSTCDGLPFPIILS</sequence>
<dbReference type="EMBL" id="LFIW01000409">
    <property type="protein sequence ID" value="KZL86568.1"/>
    <property type="molecule type" value="Genomic_DNA"/>
</dbReference>